<evidence type="ECO:0000313" key="2">
    <source>
        <dbReference type="EMBL" id="EEE06638.1"/>
    </source>
</evidence>
<reference evidence="2 3" key="1">
    <citation type="journal article" date="2012" name="J. Bacteriol.">
        <title>Draft Genome Sequence Determination for Cystic Fibrosis and Chronic Granulomatous Disease Burkholderia multivorans Isolates.</title>
        <authorList>
            <person name="Varga J.J."/>
            <person name="Losada L."/>
            <person name="Zelazny A.M."/>
            <person name="Brinkac L."/>
            <person name="Harkins D."/>
            <person name="Radune D."/>
            <person name="Hostetler J."/>
            <person name="Sampaio E.P."/>
            <person name="Ronning C.M."/>
            <person name="Nierman W.C."/>
            <person name="Greenberg D.E."/>
            <person name="Holland S.M."/>
            <person name="Goldberg J.B."/>
        </authorList>
    </citation>
    <scope>NUCLEOTIDE SEQUENCE [LARGE SCALE GENOMIC DNA]</scope>
    <source>
        <strain evidence="2 3">CGD2</strain>
    </source>
</reference>
<dbReference type="AlphaFoldDB" id="B9BS67"/>
<protein>
    <submittedName>
        <fullName evidence="2">Uncharacterized protein</fullName>
    </submittedName>
</protein>
<dbReference type="EMBL" id="ACFC01000006">
    <property type="protein sequence ID" value="EEE06638.1"/>
    <property type="molecule type" value="Genomic_DNA"/>
</dbReference>
<evidence type="ECO:0000256" key="1">
    <source>
        <dbReference type="SAM" id="MobiDB-lite"/>
    </source>
</evidence>
<gene>
    <name evidence="2" type="ORF">BURMUCGD2_4235</name>
</gene>
<sequence length="138" mass="15383">MAETVAVAGRHGRSGPHDRSPLFFPPMYSTSLRNRTLGVDSPSRVERAANGDRATHFQIAVYGQRPMHRKRAMECIVSTAFAYGATVGGIPFDRGCRDRAASGDVAGHRQRTVDRHRPEDDERSIDVQRPRDDRLRVG</sequence>
<feature type="region of interest" description="Disordered" evidence="1">
    <location>
        <begin position="1"/>
        <end position="26"/>
    </location>
</feature>
<feature type="compositionally biased region" description="Basic and acidic residues" evidence="1">
    <location>
        <begin position="111"/>
        <end position="138"/>
    </location>
</feature>
<proteinExistence type="predicted"/>
<feature type="region of interest" description="Disordered" evidence="1">
    <location>
        <begin position="97"/>
        <end position="138"/>
    </location>
</feature>
<comment type="caution">
    <text evidence="2">The sequence shown here is derived from an EMBL/GenBank/DDBJ whole genome shotgun (WGS) entry which is preliminary data.</text>
</comment>
<accession>B9BS67</accession>
<dbReference type="Proteomes" id="UP000004535">
    <property type="component" value="Unassembled WGS sequence"/>
</dbReference>
<organism evidence="2 3">
    <name type="scientific">Burkholderia multivorans CGD2</name>
    <dbReference type="NCBI Taxonomy" id="513052"/>
    <lineage>
        <taxon>Bacteria</taxon>
        <taxon>Pseudomonadati</taxon>
        <taxon>Pseudomonadota</taxon>
        <taxon>Betaproteobacteria</taxon>
        <taxon>Burkholderiales</taxon>
        <taxon>Burkholderiaceae</taxon>
        <taxon>Burkholderia</taxon>
        <taxon>Burkholderia cepacia complex</taxon>
    </lineage>
</organism>
<evidence type="ECO:0000313" key="3">
    <source>
        <dbReference type="Proteomes" id="UP000004535"/>
    </source>
</evidence>
<name>B9BS67_9BURK</name>